<feature type="transmembrane region" description="Helical" evidence="1">
    <location>
        <begin position="12"/>
        <end position="31"/>
    </location>
</feature>
<dbReference type="Gene3D" id="1.25.40.10">
    <property type="entry name" value="Tetratricopeptide repeat domain"/>
    <property type="match status" value="1"/>
</dbReference>
<keyword evidence="1" id="KW-0812">Transmembrane</keyword>
<dbReference type="InterPro" id="IPR011990">
    <property type="entry name" value="TPR-like_helical_dom_sf"/>
</dbReference>
<name>A0A968KTP2_9SPIO</name>
<accession>A0A968KTP2</accession>
<dbReference type="Proteomes" id="UP000711995">
    <property type="component" value="Unassembled WGS sequence"/>
</dbReference>
<organism evidence="2 3">
    <name type="scientific">Entomospira entomophila</name>
    <dbReference type="NCBI Taxonomy" id="2719988"/>
    <lineage>
        <taxon>Bacteria</taxon>
        <taxon>Pseudomonadati</taxon>
        <taxon>Spirochaetota</taxon>
        <taxon>Spirochaetia</taxon>
        <taxon>Spirochaetales</taxon>
        <taxon>Spirochaetaceae</taxon>
        <taxon>Entomospira</taxon>
    </lineage>
</organism>
<dbReference type="Pfam" id="PF13432">
    <property type="entry name" value="TPR_16"/>
    <property type="match status" value="1"/>
</dbReference>
<sequence>MDSLHKSRVQKSFIFGVLALSVIMIGGVLLFSRSWATHKESELSRLDKVLAEVVQDREQRILIPLSPAQEQELESLRKSRFSHVRLGATMVLAESASRQQLWEDAIQLFQEVARHKKSYLAPKAQLNVAYTLIQQERLDEALLALDEMKNYTHSMINPDIYSEAEFVKAYLWEISGNVEEALALYNNLILTLDDENIWYQQAQARVLYHEKAII</sequence>
<evidence type="ECO:0008006" key="4">
    <source>
        <dbReference type="Google" id="ProtNLM"/>
    </source>
</evidence>
<protein>
    <recommendedName>
        <fullName evidence="4">Tetratricopeptide repeat protein</fullName>
    </recommendedName>
</protein>
<dbReference type="AlphaFoldDB" id="A0A968KTP2"/>
<reference evidence="2 3" key="1">
    <citation type="submission" date="2020-03" db="EMBL/GenBank/DDBJ databases">
        <title>Spirochaetal bacteria isolated from arthropods constitute a novel genus Entomospira genus novum within the order Spirochaetales.</title>
        <authorList>
            <person name="Grana-Miraglia L."/>
            <person name="Sikutova S."/>
            <person name="Fingerle V."/>
            <person name="Sing A."/>
            <person name="Castillo-Ramirez S."/>
            <person name="Margos G."/>
            <person name="Rudolf I."/>
        </authorList>
    </citation>
    <scope>NUCLEOTIDE SEQUENCE [LARGE SCALE GENOMIC DNA]</scope>
    <source>
        <strain evidence="2 3">BR193</strain>
    </source>
</reference>
<comment type="caution">
    <text evidence="2">The sequence shown here is derived from an EMBL/GenBank/DDBJ whole genome shotgun (WGS) entry which is preliminary data.</text>
</comment>
<keyword evidence="3" id="KW-1185">Reference proteome</keyword>
<dbReference type="RefSeq" id="WP_167700124.1">
    <property type="nucleotide sequence ID" value="NZ_CP118174.1"/>
</dbReference>
<evidence type="ECO:0000313" key="2">
    <source>
        <dbReference type="EMBL" id="NIZ40531.1"/>
    </source>
</evidence>
<gene>
    <name evidence="2" type="ORF">HCT14_03250</name>
</gene>
<dbReference type="EMBL" id="JAATLJ010000001">
    <property type="protein sequence ID" value="NIZ40531.1"/>
    <property type="molecule type" value="Genomic_DNA"/>
</dbReference>
<proteinExistence type="predicted"/>
<keyword evidence="1" id="KW-0472">Membrane</keyword>
<evidence type="ECO:0000313" key="3">
    <source>
        <dbReference type="Proteomes" id="UP000711995"/>
    </source>
</evidence>
<keyword evidence="1" id="KW-1133">Transmembrane helix</keyword>
<dbReference type="SUPFAM" id="SSF48452">
    <property type="entry name" value="TPR-like"/>
    <property type="match status" value="1"/>
</dbReference>
<evidence type="ECO:0000256" key="1">
    <source>
        <dbReference type="SAM" id="Phobius"/>
    </source>
</evidence>